<evidence type="ECO:0000313" key="2">
    <source>
        <dbReference type="Proteomes" id="UP000589984"/>
    </source>
</evidence>
<dbReference type="AlphaFoldDB" id="A0A7Y6V8B5"/>
<dbReference type="RefSeq" id="WP_176302840.1">
    <property type="nucleotide sequence ID" value="NZ_JABWCV010000005.1"/>
</dbReference>
<dbReference type="Proteomes" id="UP000589984">
    <property type="component" value="Unassembled WGS sequence"/>
</dbReference>
<reference evidence="1 2" key="1">
    <citation type="submission" date="2020-06" db="EMBL/GenBank/DDBJ databases">
        <title>Halomonas sp. QX-1 draft genome sequence.</title>
        <authorList>
            <person name="Qiu X."/>
        </authorList>
    </citation>
    <scope>NUCLEOTIDE SEQUENCE [LARGE SCALE GENOMIC DNA]</scope>
    <source>
        <strain evidence="1 2">QX-1</strain>
    </source>
</reference>
<keyword evidence="2" id="KW-1185">Reference proteome</keyword>
<evidence type="ECO:0000313" key="1">
    <source>
        <dbReference type="EMBL" id="NVF13770.1"/>
    </source>
</evidence>
<accession>A0A7Y6V8B5</accession>
<dbReference type="EMBL" id="JABWCV010000005">
    <property type="protein sequence ID" value="NVF13770.1"/>
    <property type="molecule type" value="Genomic_DNA"/>
</dbReference>
<organism evidence="1 2">
    <name type="scientific">Vreelandella maris</name>
    <dbReference type="NCBI Taxonomy" id="2729617"/>
    <lineage>
        <taxon>Bacteria</taxon>
        <taxon>Pseudomonadati</taxon>
        <taxon>Pseudomonadota</taxon>
        <taxon>Gammaproteobacteria</taxon>
        <taxon>Oceanospirillales</taxon>
        <taxon>Halomonadaceae</taxon>
        <taxon>Vreelandella</taxon>
    </lineage>
</organism>
<name>A0A7Y6V8B5_9GAMM</name>
<gene>
    <name evidence="1" type="ORF">HUO07_06240</name>
</gene>
<protein>
    <submittedName>
        <fullName evidence="1">Uncharacterized protein</fullName>
    </submittedName>
</protein>
<comment type="caution">
    <text evidence="1">The sequence shown here is derived from an EMBL/GenBank/DDBJ whole genome shotgun (WGS) entry which is preliminary data.</text>
</comment>
<sequence length="133" mass="15369">MAFNVDRYEHEKFATGKWVSIEGDSHLKVAYMRNCEYLDQQRSVEKKYRYKYGDEMTADQRLSMHCEAIALGLLKDWDNVGVNGETPAYTPNLGTEALKQNPMLLDFVQMQANNLERFGREIKDSKSAANKHD</sequence>
<proteinExistence type="predicted"/>